<dbReference type="EMBL" id="MFKF01000312">
    <property type="protein sequence ID" value="OGG46466.1"/>
    <property type="molecule type" value="Genomic_DNA"/>
</dbReference>
<dbReference type="AlphaFoldDB" id="A0A1F6CBA0"/>
<comment type="caution">
    <text evidence="2">The sequence shown here is derived from an EMBL/GenBank/DDBJ whole genome shotgun (WGS) entry which is preliminary data.</text>
</comment>
<reference evidence="2 3" key="1">
    <citation type="journal article" date="2016" name="Nat. Commun.">
        <title>Thousands of microbial genomes shed light on interconnected biogeochemical processes in an aquifer system.</title>
        <authorList>
            <person name="Anantharaman K."/>
            <person name="Brown C.T."/>
            <person name="Hug L.A."/>
            <person name="Sharon I."/>
            <person name="Castelle C.J."/>
            <person name="Probst A.J."/>
            <person name="Thomas B.C."/>
            <person name="Singh A."/>
            <person name="Wilkins M.J."/>
            <person name="Karaoz U."/>
            <person name="Brodie E.L."/>
            <person name="Williams K.H."/>
            <person name="Hubbard S.S."/>
            <person name="Banfield J.F."/>
        </authorList>
    </citation>
    <scope>NUCLEOTIDE SEQUENCE [LARGE SCALE GENOMIC DNA]</scope>
    <source>
        <strain evidence="3">RIFCSPLOWO2_12_FULL_64_10</strain>
    </source>
</reference>
<evidence type="ECO:0000313" key="3">
    <source>
        <dbReference type="Proteomes" id="UP000178606"/>
    </source>
</evidence>
<feature type="transmembrane region" description="Helical" evidence="1">
    <location>
        <begin position="143"/>
        <end position="159"/>
    </location>
</feature>
<name>A0A1F6CBA0_HANXR</name>
<feature type="transmembrane region" description="Helical" evidence="1">
    <location>
        <begin position="87"/>
        <end position="107"/>
    </location>
</feature>
<feature type="transmembrane region" description="Helical" evidence="1">
    <location>
        <begin position="371"/>
        <end position="393"/>
    </location>
</feature>
<gene>
    <name evidence="2" type="ORF">A3F84_11690</name>
</gene>
<keyword evidence="1" id="KW-0812">Transmembrane</keyword>
<dbReference type="Proteomes" id="UP000178606">
    <property type="component" value="Unassembled WGS sequence"/>
</dbReference>
<feature type="transmembrane region" description="Helical" evidence="1">
    <location>
        <begin position="327"/>
        <end position="351"/>
    </location>
</feature>
<keyword evidence="1" id="KW-1133">Transmembrane helix</keyword>
<evidence type="ECO:0008006" key="4">
    <source>
        <dbReference type="Google" id="ProtNLM"/>
    </source>
</evidence>
<feature type="transmembrane region" description="Helical" evidence="1">
    <location>
        <begin position="402"/>
        <end position="420"/>
    </location>
</feature>
<keyword evidence="1" id="KW-0472">Membrane</keyword>
<feature type="transmembrane region" description="Helical" evidence="1">
    <location>
        <begin position="166"/>
        <end position="184"/>
    </location>
</feature>
<protein>
    <recommendedName>
        <fullName evidence="4">Membrane protein 6-pyruvoyl-tetrahydropterin synthase-related domain-containing protein</fullName>
    </recommendedName>
</protein>
<organism evidence="2 3">
    <name type="scientific">Handelsmanbacteria sp. (strain RIFCSPLOWO2_12_FULL_64_10)</name>
    <dbReference type="NCBI Taxonomy" id="1817868"/>
    <lineage>
        <taxon>Bacteria</taxon>
        <taxon>Candidatus Handelsmaniibacteriota</taxon>
    </lineage>
</organism>
<accession>A0A1F6CBA0</accession>
<evidence type="ECO:0000256" key="1">
    <source>
        <dbReference type="SAM" id="Phobius"/>
    </source>
</evidence>
<proteinExistence type="predicted"/>
<evidence type="ECO:0000313" key="2">
    <source>
        <dbReference type="EMBL" id="OGG46466.1"/>
    </source>
</evidence>
<feature type="transmembrane region" description="Helical" evidence="1">
    <location>
        <begin position="229"/>
        <end position="247"/>
    </location>
</feature>
<sequence>MLTLLATHPLIFRIASSTYGRFDHVSSDGFGIIGRGFWWTKFAVWNLGLFPTHNPYAAAPYGQFQGPWADLLALFALPLSILIGPLAAYNVFILFGIFASGIAAYLLGRHLTGSRQAGAVCGIVYGFNSNALILPYTQLNAAYIQWLPFYLLALIRFVEARTWRNLLLLCAAALLNGVASFPYYLIFLPLLTVLFFAVEGVAFLRSVQGERSVLEALDVRGRIEDLKKLLAGGGIVLAFLLPFYYVFVGGSAVVQSGARDIRMQAELALKPGDYLFPAHNSALFGEWAQATYWRERDLNWNSAAAYIGYPALALAVYGLYRRRDRRTAFFALLAVFAFLTTTGTTIDLLGLRLPGPALLLHMIGPFARRILIYKVFVQLAVAALAGIGAHALLSRVSNPDRCGLAVAAICAAMMVEYSIIPPLQSTDLSQSPSVYTWLADQPGDITVVEYPLKRNNGNGYQGYLFYQMIHRKPLFNGDVNQSYIPAQYRAFWKDMEVPAAISDYNNQALLRHFGVKYVIAHPRVQTRTVIFRSLPQPDLSRCAGLRLVRKSTDSAEMFGDAPTDYIYADVYEVVAEPATAMLVWDYQSPYLPHSGVYQEEKKGFYPPEVLDDGNGWRMMRNDGEIKIINLLRTEQRVDIAFAAISPAGSKTLQAVVDGRPIAQFRLDGTPQRITISDVALFPEEERVLRLHAIEGAEHLPNGLEISAAFSDFHVSGRAKP</sequence>
<feature type="transmembrane region" description="Helical" evidence="1">
    <location>
        <begin position="119"/>
        <end position="137"/>
    </location>
</feature>